<feature type="domain" description="JAB" evidence="6">
    <location>
        <begin position="6"/>
        <end position="114"/>
    </location>
</feature>
<dbReference type="Gene3D" id="3.40.140.10">
    <property type="entry name" value="Cytidine Deaminase, domain 2"/>
    <property type="match status" value="1"/>
</dbReference>
<evidence type="ECO:0000256" key="3">
    <source>
        <dbReference type="ARBA" id="ARBA00022801"/>
    </source>
</evidence>
<dbReference type="GO" id="GO:0006508">
    <property type="term" value="P:proteolysis"/>
    <property type="evidence" value="ECO:0007669"/>
    <property type="project" value="UniProtKB-KW"/>
</dbReference>
<dbReference type="InterPro" id="IPR028090">
    <property type="entry name" value="JAB_dom_prok"/>
</dbReference>
<dbReference type="SUPFAM" id="SSF102712">
    <property type="entry name" value="JAB1/MPN domain"/>
    <property type="match status" value="1"/>
</dbReference>
<protein>
    <recommendedName>
        <fullName evidence="6">JAB domain-containing protein</fullName>
    </recommendedName>
</protein>
<evidence type="ECO:0000256" key="4">
    <source>
        <dbReference type="ARBA" id="ARBA00022833"/>
    </source>
</evidence>
<evidence type="ECO:0000313" key="7">
    <source>
        <dbReference type="EMBL" id="CAA9257276.1"/>
    </source>
</evidence>
<evidence type="ECO:0000259" key="6">
    <source>
        <dbReference type="Pfam" id="PF14464"/>
    </source>
</evidence>
<dbReference type="InterPro" id="IPR051929">
    <property type="entry name" value="VirAsm_ModProt"/>
</dbReference>
<dbReference type="EMBL" id="CADCTC010000144">
    <property type="protein sequence ID" value="CAA9257276.1"/>
    <property type="molecule type" value="Genomic_DNA"/>
</dbReference>
<proteinExistence type="predicted"/>
<dbReference type="Pfam" id="PF14464">
    <property type="entry name" value="Prok-JAB"/>
    <property type="match status" value="1"/>
</dbReference>
<sequence>MVRLPRALAGEVIAHAREAAPLEACGVVGLREGRVERLARARNYSQTPQVHFTFTNPAPGARLGADDGYKLIMDYDRDGLDLGVYHSHPASPAYPSPTDRREMSQTWPDILQLVVSLRLGPDQPELFAYRIDSQGGVTQDELRIED</sequence>
<evidence type="ECO:0000256" key="1">
    <source>
        <dbReference type="ARBA" id="ARBA00022670"/>
    </source>
</evidence>
<keyword evidence="4" id="KW-0862">Zinc</keyword>
<dbReference type="GO" id="GO:0008270">
    <property type="term" value="F:zinc ion binding"/>
    <property type="evidence" value="ECO:0007669"/>
    <property type="project" value="TreeGrafter"/>
</dbReference>
<keyword evidence="1" id="KW-0645">Protease</keyword>
<keyword evidence="5" id="KW-0482">Metalloprotease</keyword>
<evidence type="ECO:0000256" key="2">
    <source>
        <dbReference type="ARBA" id="ARBA00022723"/>
    </source>
</evidence>
<organism evidence="7">
    <name type="scientific">uncultured Chloroflexota bacterium</name>
    <dbReference type="NCBI Taxonomy" id="166587"/>
    <lineage>
        <taxon>Bacteria</taxon>
        <taxon>Bacillati</taxon>
        <taxon>Chloroflexota</taxon>
        <taxon>environmental samples</taxon>
    </lineage>
</organism>
<gene>
    <name evidence="7" type="ORF">AVDCRST_MAG77-2491</name>
</gene>
<name>A0A6J4IQN2_9CHLR</name>
<dbReference type="PANTHER" id="PTHR34858:SF1">
    <property type="entry name" value="CYSO-CYSTEINE PEPTIDASE"/>
    <property type="match status" value="1"/>
</dbReference>
<dbReference type="GO" id="GO:0008235">
    <property type="term" value="F:metalloexopeptidase activity"/>
    <property type="evidence" value="ECO:0007669"/>
    <property type="project" value="TreeGrafter"/>
</dbReference>
<dbReference type="AlphaFoldDB" id="A0A6J4IQN2"/>
<dbReference type="PANTHER" id="PTHR34858">
    <property type="entry name" value="CYSO-CYSTEINE PEPTIDASE"/>
    <property type="match status" value="1"/>
</dbReference>
<reference evidence="7" key="1">
    <citation type="submission" date="2020-02" db="EMBL/GenBank/DDBJ databases">
        <authorList>
            <person name="Meier V. D."/>
        </authorList>
    </citation>
    <scope>NUCLEOTIDE SEQUENCE</scope>
    <source>
        <strain evidence="7">AVDCRST_MAG77</strain>
    </source>
</reference>
<keyword evidence="2" id="KW-0479">Metal-binding</keyword>
<keyword evidence="3" id="KW-0378">Hydrolase</keyword>
<dbReference type="CDD" id="cd08070">
    <property type="entry name" value="MPN_like"/>
    <property type="match status" value="1"/>
</dbReference>
<evidence type="ECO:0000256" key="5">
    <source>
        <dbReference type="ARBA" id="ARBA00023049"/>
    </source>
</evidence>
<accession>A0A6J4IQN2</accession>